<sequence>MDVAGPVNARTSLCMGTDQKWCGSVTGAVNAPLDDVWSVVSQTKRLPEWMPMIERCTELSGEDGVPGYIRLVSGFMFPQPDGERSWIKESLVSMDHSAHTYVYKMEASNVGLDGSENTLQVMDYGEGTTLVRWSFRVNPVEDACEDSITDYLGFMYKSCINRIEATIKSAASRKPNSISS</sequence>
<protein>
    <submittedName>
        <fullName evidence="1">Uncharacterized protein</fullName>
    </submittedName>
</protein>
<comment type="caution">
    <text evidence="1">The sequence shown here is derived from an EMBL/GenBank/DDBJ whole genome shotgun (WGS) entry which is preliminary data.</text>
</comment>
<proteinExistence type="predicted"/>
<accession>A0ACB9S1M0</accession>
<evidence type="ECO:0000313" key="2">
    <source>
        <dbReference type="Proteomes" id="UP001057402"/>
    </source>
</evidence>
<organism evidence="1 2">
    <name type="scientific">Melastoma candidum</name>
    <dbReference type="NCBI Taxonomy" id="119954"/>
    <lineage>
        <taxon>Eukaryota</taxon>
        <taxon>Viridiplantae</taxon>
        <taxon>Streptophyta</taxon>
        <taxon>Embryophyta</taxon>
        <taxon>Tracheophyta</taxon>
        <taxon>Spermatophyta</taxon>
        <taxon>Magnoliopsida</taxon>
        <taxon>eudicotyledons</taxon>
        <taxon>Gunneridae</taxon>
        <taxon>Pentapetalae</taxon>
        <taxon>rosids</taxon>
        <taxon>malvids</taxon>
        <taxon>Myrtales</taxon>
        <taxon>Melastomataceae</taxon>
        <taxon>Melastomatoideae</taxon>
        <taxon>Melastomateae</taxon>
        <taxon>Melastoma</taxon>
    </lineage>
</organism>
<reference evidence="2" key="1">
    <citation type="journal article" date="2023" name="Front. Plant Sci.">
        <title>Chromosomal-level genome assembly of Melastoma candidum provides insights into trichome evolution.</title>
        <authorList>
            <person name="Zhong Y."/>
            <person name="Wu W."/>
            <person name="Sun C."/>
            <person name="Zou P."/>
            <person name="Liu Y."/>
            <person name="Dai S."/>
            <person name="Zhou R."/>
        </authorList>
    </citation>
    <scope>NUCLEOTIDE SEQUENCE [LARGE SCALE GENOMIC DNA]</scope>
</reference>
<evidence type="ECO:0000313" key="1">
    <source>
        <dbReference type="EMBL" id="KAI4384518.1"/>
    </source>
</evidence>
<gene>
    <name evidence="1" type="ORF">MLD38_002663</name>
</gene>
<dbReference type="EMBL" id="CM042881">
    <property type="protein sequence ID" value="KAI4384518.1"/>
    <property type="molecule type" value="Genomic_DNA"/>
</dbReference>
<keyword evidence="2" id="KW-1185">Reference proteome</keyword>
<name>A0ACB9S1M0_9MYRT</name>
<dbReference type="Proteomes" id="UP001057402">
    <property type="component" value="Chromosome 2"/>
</dbReference>